<feature type="transmembrane region" description="Helical" evidence="1">
    <location>
        <begin position="12"/>
        <end position="29"/>
    </location>
</feature>
<name>A0A4S2F1E6_9ACTN</name>
<evidence type="ECO:0000256" key="1">
    <source>
        <dbReference type="SAM" id="Phobius"/>
    </source>
</evidence>
<reference evidence="2 3" key="1">
    <citation type="submission" date="2019-04" db="EMBL/GenBank/DDBJ databases">
        <title>Microbes associate with the intestines of laboratory mice.</title>
        <authorList>
            <person name="Navarre W."/>
            <person name="Wong E."/>
            <person name="Huang K."/>
            <person name="Tropini C."/>
            <person name="Ng K."/>
            <person name="Yu B."/>
        </authorList>
    </citation>
    <scope>NUCLEOTIDE SEQUENCE [LARGE SCALE GENOMIC DNA]</scope>
    <source>
        <strain evidence="2 3">NM07_P-09</strain>
    </source>
</reference>
<sequence>MISAATEQLITSIVGLLASGVIGFLIAQVKNLTKYQRARLIIDKASVREHIKTAYQKYVIDGKKMSILTYDELLEEYEAYKLLGGNGTGERYMNEIKALKPYLIID</sequence>
<evidence type="ECO:0000313" key="3">
    <source>
        <dbReference type="Proteomes" id="UP000310263"/>
    </source>
</evidence>
<proteinExistence type="predicted"/>
<protein>
    <submittedName>
        <fullName evidence="2">Uncharacterized protein</fullName>
    </submittedName>
</protein>
<dbReference type="Proteomes" id="UP000310263">
    <property type="component" value="Unassembled WGS sequence"/>
</dbReference>
<dbReference type="RefSeq" id="WP_136012613.1">
    <property type="nucleotide sequence ID" value="NZ_SRYE01000003.1"/>
</dbReference>
<organism evidence="2 3">
    <name type="scientific">Muricaecibacterium torontonense</name>
    <dbReference type="NCBI Taxonomy" id="3032871"/>
    <lineage>
        <taxon>Bacteria</taxon>
        <taxon>Bacillati</taxon>
        <taxon>Actinomycetota</taxon>
        <taxon>Coriobacteriia</taxon>
        <taxon>Coriobacteriales</taxon>
        <taxon>Atopobiaceae</taxon>
        <taxon>Muricaecibacterium</taxon>
    </lineage>
</organism>
<keyword evidence="1" id="KW-0472">Membrane</keyword>
<comment type="caution">
    <text evidence="2">The sequence shown here is derived from an EMBL/GenBank/DDBJ whole genome shotgun (WGS) entry which is preliminary data.</text>
</comment>
<keyword evidence="1" id="KW-0812">Transmembrane</keyword>
<keyword evidence="1" id="KW-1133">Transmembrane helix</keyword>
<keyword evidence="3" id="KW-1185">Reference proteome</keyword>
<dbReference type="AlphaFoldDB" id="A0A4S2F1E6"/>
<dbReference type="EMBL" id="SRYE01000003">
    <property type="protein sequence ID" value="TGY62142.1"/>
    <property type="molecule type" value="Genomic_DNA"/>
</dbReference>
<accession>A0A4S2F1E6</accession>
<gene>
    <name evidence="2" type="ORF">E5334_05595</name>
</gene>
<evidence type="ECO:0000313" key="2">
    <source>
        <dbReference type="EMBL" id="TGY62142.1"/>
    </source>
</evidence>
<dbReference type="OrthoDB" id="3182403at2"/>